<dbReference type="AlphaFoldDB" id="W1QI40"/>
<protein>
    <submittedName>
        <fullName evidence="3">Protein involved in iron metabolism in mitochondria</fullName>
    </submittedName>
</protein>
<gene>
    <name evidence="3" type="ORF">HPODL_04734</name>
</gene>
<dbReference type="GO" id="GO:0005506">
    <property type="term" value="F:iron ion binding"/>
    <property type="evidence" value="ECO:0007669"/>
    <property type="project" value="InterPro"/>
</dbReference>
<evidence type="ECO:0000256" key="1">
    <source>
        <dbReference type="ARBA" id="ARBA00006420"/>
    </source>
</evidence>
<dbReference type="Pfam" id="PF01106">
    <property type="entry name" value="NifU"/>
    <property type="match status" value="1"/>
</dbReference>
<dbReference type="HOGENOM" id="CLU_060555_0_2_1"/>
<dbReference type="FunFam" id="3.30.300.130:FF:000001">
    <property type="entry name" value="NFU1 iron-sulfur cluster scaffold"/>
    <property type="match status" value="1"/>
</dbReference>
<dbReference type="OMA" id="AIMEHYM"/>
<dbReference type="eggNOG" id="KOG2358">
    <property type="taxonomic scope" value="Eukaryota"/>
</dbReference>
<dbReference type="STRING" id="871575.W1QI40"/>
<accession>W1QI40</accession>
<proteinExistence type="inferred from homology"/>
<dbReference type="SUPFAM" id="SSF117916">
    <property type="entry name" value="Fe-S cluster assembly (FSCA) domain-like"/>
    <property type="match status" value="1"/>
</dbReference>
<dbReference type="PIRSF" id="PIRSF036773">
    <property type="entry name" value="HIRIP5"/>
    <property type="match status" value="1"/>
</dbReference>
<dbReference type="EMBL" id="AEOI02000004">
    <property type="protein sequence ID" value="ESX01969.1"/>
    <property type="molecule type" value="Genomic_DNA"/>
</dbReference>
<dbReference type="GO" id="GO:0044572">
    <property type="term" value="P:[4Fe-4S] cluster assembly"/>
    <property type="evidence" value="ECO:0007669"/>
    <property type="project" value="EnsemblFungi"/>
</dbReference>
<evidence type="ECO:0000313" key="3">
    <source>
        <dbReference type="EMBL" id="ESX01969.1"/>
    </source>
</evidence>
<sequence>MFRRCLNLPAKGIPIFNKGLIRFLSLKTVGTPNENALKFISTDFNFLPESLTSAVEVNDLPEASQRSPLASELFKLNGVKSLLIGHNFITVNKVDPELSNNPDLHWDSLSTKVMNVITNAVDSNIPVLNPEYLDEIVRKQDEAQEDDDDVTYEIKELINTRIRPALQDDGGDIHFRSFDAESGTVYLKLQGACKSCSLSEDTLKNGIESMLKHYIPEVEEVKAVLDPEEEIALREFEKLEKKLKQQQQTL</sequence>
<comment type="similarity">
    <text evidence="1">Belongs to the NifU family.</text>
</comment>
<dbReference type="PANTHER" id="PTHR11178">
    <property type="entry name" value="IRON-SULFUR CLUSTER SCAFFOLD PROTEIN NFU-RELATED"/>
    <property type="match status" value="1"/>
</dbReference>
<name>W1QI40_OGAPD</name>
<dbReference type="SUPFAM" id="SSF110836">
    <property type="entry name" value="Hypothetical protein SAV1430"/>
    <property type="match status" value="1"/>
</dbReference>
<reference evidence="3 4" key="1">
    <citation type="journal article" date="2013" name="BMC Genomics">
        <title>Genome sequence and analysis of methylotrophic yeast Hansenula polymorpha DL1.</title>
        <authorList>
            <person name="Ravin N.V."/>
            <person name="Eldarov M.A."/>
            <person name="Kadnikov V.V."/>
            <person name="Beletsky A.V."/>
            <person name="Schneider J."/>
            <person name="Mardanova E.S."/>
            <person name="Smekalova E.M."/>
            <person name="Zvereva M.I."/>
            <person name="Dontsova O.A."/>
            <person name="Mardanov A.V."/>
            <person name="Skryabin K.G."/>
        </authorList>
    </citation>
    <scope>NUCLEOTIDE SEQUENCE [LARGE SCALE GENOMIC DNA]</scope>
    <source>
        <strain evidence="4">ATCC 26012 / BCRC 20466 / JCM 22074 / NRRL Y-7560 / DL-1</strain>
    </source>
</reference>
<dbReference type="InterPro" id="IPR035433">
    <property type="entry name" value="NFU1-like"/>
</dbReference>
<dbReference type="SMART" id="SM00932">
    <property type="entry name" value="Nfu_N"/>
    <property type="match status" value="1"/>
</dbReference>
<dbReference type="KEGG" id="opa:HPODL_04734"/>
<dbReference type="GeneID" id="25774159"/>
<dbReference type="InterPro" id="IPR036498">
    <property type="entry name" value="Nfu/NifU_N_sf"/>
</dbReference>
<dbReference type="PANTHER" id="PTHR11178:SF1">
    <property type="entry name" value="NFU1 IRON-SULFUR CLUSTER SCAFFOLD HOMOLOG, MITOCHONDRIAL"/>
    <property type="match status" value="1"/>
</dbReference>
<dbReference type="Proteomes" id="UP000008673">
    <property type="component" value="Unassembled WGS sequence"/>
</dbReference>
<dbReference type="RefSeq" id="XP_013936555.1">
    <property type="nucleotide sequence ID" value="XM_014081080.1"/>
</dbReference>
<evidence type="ECO:0000259" key="2">
    <source>
        <dbReference type="SMART" id="SM00932"/>
    </source>
</evidence>
<organism evidence="3 4">
    <name type="scientific">Ogataea parapolymorpha (strain ATCC 26012 / BCRC 20466 / JCM 22074 / NRRL Y-7560 / DL-1)</name>
    <name type="common">Yeast</name>
    <name type="synonym">Hansenula polymorpha</name>
    <dbReference type="NCBI Taxonomy" id="871575"/>
    <lineage>
        <taxon>Eukaryota</taxon>
        <taxon>Fungi</taxon>
        <taxon>Dikarya</taxon>
        <taxon>Ascomycota</taxon>
        <taxon>Saccharomycotina</taxon>
        <taxon>Pichiomycetes</taxon>
        <taxon>Pichiales</taxon>
        <taxon>Pichiaceae</taxon>
        <taxon>Ogataea</taxon>
    </lineage>
</organism>
<dbReference type="GO" id="GO:0051536">
    <property type="term" value="F:iron-sulfur cluster binding"/>
    <property type="evidence" value="ECO:0007669"/>
    <property type="project" value="InterPro"/>
</dbReference>
<dbReference type="Pfam" id="PF08712">
    <property type="entry name" value="Nfu_N"/>
    <property type="match status" value="1"/>
</dbReference>
<keyword evidence="4" id="KW-1185">Reference proteome</keyword>
<dbReference type="OrthoDB" id="565552at2759"/>
<dbReference type="Gene3D" id="3.30.1370.70">
    <property type="entry name" value="Scaffold protein Nfu/NifU, N-terminal domain"/>
    <property type="match status" value="1"/>
</dbReference>
<evidence type="ECO:0000313" key="4">
    <source>
        <dbReference type="Proteomes" id="UP000008673"/>
    </source>
</evidence>
<comment type="caution">
    <text evidence="3">The sequence shown here is derived from an EMBL/GenBank/DDBJ whole genome shotgun (WGS) entry which is preliminary data.</text>
</comment>
<dbReference type="GO" id="GO:0005759">
    <property type="term" value="C:mitochondrial matrix"/>
    <property type="evidence" value="ECO:0007669"/>
    <property type="project" value="EnsemblFungi"/>
</dbReference>
<dbReference type="InterPro" id="IPR001075">
    <property type="entry name" value="NIF_FeS_clus_asmbl_NifU_C"/>
</dbReference>
<dbReference type="Gene3D" id="3.30.300.130">
    <property type="entry name" value="Fe-S cluster assembly (FSCA)"/>
    <property type="match status" value="1"/>
</dbReference>
<dbReference type="InterPro" id="IPR034904">
    <property type="entry name" value="FSCA_dom_sf"/>
</dbReference>
<dbReference type="InterPro" id="IPR014824">
    <property type="entry name" value="Nfu/NifU_N"/>
</dbReference>
<feature type="domain" description="Scaffold protein Nfu/NifU N-terminal" evidence="2">
    <location>
        <begin position="26"/>
        <end position="124"/>
    </location>
</feature>